<sequence>MGGIDLCEQREAKTGGEGRSIAVRRPISVMGAIHLLAKRDKSGGISVSVSESLGGNGSRGIGGLGPRGEGIGRGMRTVKLLGGNGSKGIGGTGTERGGDWEGNGNSELLNGGDFC</sequence>
<accession>A0A8T2WKY8</accession>
<evidence type="ECO:0000313" key="2">
    <source>
        <dbReference type="EMBL" id="KAH8480631.1"/>
    </source>
</evidence>
<feature type="compositionally biased region" description="Gly residues" evidence="1">
    <location>
        <begin position="54"/>
        <end position="73"/>
    </location>
</feature>
<gene>
    <name evidence="2" type="ORF">H0E87_030775</name>
</gene>
<protein>
    <submittedName>
        <fullName evidence="2">Uncharacterized protein</fullName>
    </submittedName>
</protein>
<feature type="compositionally biased region" description="Gly residues" evidence="1">
    <location>
        <begin position="82"/>
        <end position="95"/>
    </location>
</feature>
<dbReference type="Proteomes" id="UP000807159">
    <property type="component" value="Chromosome 19"/>
</dbReference>
<evidence type="ECO:0000256" key="1">
    <source>
        <dbReference type="SAM" id="MobiDB-lite"/>
    </source>
</evidence>
<dbReference type="EMBL" id="JACEGQ020000019">
    <property type="protein sequence ID" value="KAH8480631.1"/>
    <property type="molecule type" value="Genomic_DNA"/>
</dbReference>
<feature type="region of interest" description="Disordered" evidence="1">
    <location>
        <begin position="48"/>
        <end position="105"/>
    </location>
</feature>
<proteinExistence type="predicted"/>
<comment type="caution">
    <text evidence="2">The sequence shown here is derived from an EMBL/GenBank/DDBJ whole genome shotgun (WGS) entry which is preliminary data.</text>
</comment>
<keyword evidence="3" id="KW-1185">Reference proteome</keyword>
<reference evidence="2" key="1">
    <citation type="journal article" date="2021" name="J. Hered.">
        <title>Genome Assembly of Salicaceae Populus deltoides (Eastern Cottonwood) I-69 Based on Nanopore Sequencing and Hi-C Technologies.</title>
        <authorList>
            <person name="Bai S."/>
            <person name="Wu H."/>
            <person name="Zhang J."/>
            <person name="Pan Z."/>
            <person name="Zhao W."/>
            <person name="Li Z."/>
            <person name="Tong C."/>
        </authorList>
    </citation>
    <scope>NUCLEOTIDE SEQUENCE</scope>
    <source>
        <tissue evidence="2">Leaf</tissue>
    </source>
</reference>
<dbReference type="AlphaFoldDB" id="A0A8T2WKY8"/>
<name>A0A8T2WKY8_POPDE</name>
<evidence type="ECO:0000313" key="3">
    <source>
        <dbReference type="Proteomes" id="UP000807159"/>
    </source>
</evidence>
<organism evidence="2 3">
    <name type="scientific">Populus deltoides</name>
    <name type="common">Eastern poplar</name>
    <name type="synonym">Eastern cottonwood</name>
    <dbReference type="NCBI Taxonomy" id="3696"/>
    <lineage>
        <taxon>Eukaryota</taxon>
        <taxon>Viridiplantae</taxon>
        <taxon>Streptophyta</taxon>
        <taxon>Embryophyta</taxon>
        <taxon>Tracheophyta</taxon>
        <taxon>Spermatophyta</taxon>
        <taxon>Magnoliopsida</taxon>
        <taxon>eudicotyledons</taxon>
        <taxon>Gunneridae</taxon>
        <taxon>Pentapetalae</taxon>
        <taxon>rosids</taxon>
        <taxon>fabids</taxon>
        <taxon>Malpighiales</taxon>
        <taxon>Salicaceae</taxon>
        <taxon>Saliceae</taxon>
        <taxon>Populus</taxon>
    </lineage>
</organism>